<dbReference type="OrthoDB" id="2016337at2759"/>
<dbReference type="GO" id="GO:0003676">
    <property type="term" value="F:nucleic acid binding"/>
    <property type="evidence" value="ECO:0007669"/>
    <property type="project" value="InterPro"/>
</dbReference>
<dbReference type="InterPro" id="IPR001584">
    <property type="entry name" value="Integrase_cat-core"/>
</dbReference>
<feature type="domain" description="Integrase catalytic" evidence="1">
    <location>
        <begin position="21"/>
        <end position="135"/>
    </location>
</feature>
<accession>A0A371G0Z1</accession>
<evidence type="ECO:0000259" key="1">
    <source>
        <dbReference type="PROSITE" id="PS50994"/>
    </source>
</evidence>
<gene>
    <name evidence="2" type="primary">pol</name>
    <name evidence="2" type="ORF">CR513_34756</name>
</gene>
<sequence length="135" mass="15319">MKCQVYADNIHVALSDLHNLTSPWPFSMWVLDMIGPTKPKASNGHRFILVAIDYFTKWVEATSYASVSKSVVVKFIKKDIIYRYGLLAHIITDNGTNLNNKIMIELCDPKMNGAVVTANKNIKKIVQKMVVTYRD</sequence>
<dbReference type="PROSITE" id="PS50994">
    <property type="entry name" value="INTEGRASE"/>
    <property type="match status" value="1"/>
</dbReference>
<evidence type="ECO:0000313" key="2">
    <source>
        <dbReference type="EMBL" id="RDX84225.1"/>
    </source>
</evidence>
<keyword evidence="3" id="KW-1185">Reference proteome</keyword>
<dbReference type="InterPro" id="IPR052160">
    <property type="entry name" value="Gypsy_RT_Integrase-like"/>
</dbReference>
<feature type="non-terminal residue" evidence="2">
    <location>
        <position position="1"/>
    </location>
</feature>
<organism evidence="2 3">
    <name type="scientific">Mucuna pruriens</name>
    <name type="common">Velvet bean</name>
    <name type="synonym">Dolichos pruriens</name>
    <dbReference type="NCBI Taxonomy" id="157652"/>
    <lineage>
        <taxon>Eukaryota</taxon>
        <taxon>Viridiplantae</taxon>
        <taxon>Streptophyta</taxon>
        <taxon>Embryophyta</taxon>
        <taxon>Tracheophyta</taxon>
        <taxon>Spermatophyta</taxon>
        <taxon>Magnoliopsida</taxon>
        <taxon>eudicotyledons</taxon>
        <taxon>Gunneridae</taxon>
        <taxon>Pentapetalae</taxon>
        <taxon>rosids</taxon>
        <taxon>fabids</taxon>
        <taxon>Fabales</taxon>
        <taxon>Fabaceae</taxon>
        <taxon>Papilionoideae</taxon>
        <taxon>50 kb inversion clade</taxon>
        <taxon>NPAAA clade</taxon>
        <taxon>indigoferoid/millettioid clade</taxon>
        <taxon>Phaseoleae</taxon>
        <taxon>Mucuna</taxon>
    </lineage>
</organism>
<reference evidence="2" key="1">
    <citation type="submission" date="2018-05" db="EMBL/GenBank/DDBJ databases">
        <title>Draft genome of Mucuna pruriens seed.</title>
        <authorList>
            <person name="Nnadi N.E."/>
            <person name="Vos R."/>
            <person name="Hasami M.H."/>
            <person name="Devisetty U.K."/>
            <person name="Aguiy J.C."/>
        </authorList>
    </citation>
    <scope>NUCLEOTIDE SEQUENCE [LARGE SCALE GENOMIC DNA]</scope>
    <source>
        <strain evidence="2">JCA_2017</strain>
    </source>
</reference>
<dbReference type="Pfam" id="PF00665">
    <property type="entry name" value="rve"/>
    <property type="match status" value="1"/>
</dbReference>
<dbReference type="InterPro" id="IPR036397">
    <property type="entry name" value="RNaseH_sf"/>
</dbReference>
<dbReference type="Gene3D" id="3.30.420.10">
    <property type="entry name" value="Ribonuclease H-like superfamily/Ribonuclease H"/>
    <property type="match status" value="1"/>
</dbReference>
<dbReference type="EMBL" id="QJKJ01007110">
    <property type="protein sequence ID" value="RDX84225.1"/>
    <property type="molecule type" value="Genomic_DNA"/>
</dbReference>
<dbReference type="GO" id="GO:0015074">
    <property type="term" value="P:DNA integration"/>
    <property type="evidence" value="ECO:0007669"/>
    <property type="project" value="InterPro"/>
</dbReference>
<protein>
    <submittedName>
        <fullName evidence="2">Pol polyprotein</fullName>
    </submittedName>
</protein>
<dbReference type="PANTHER" id="PTHR47266">
    <property type="entry name" value="ENDONUCLEASE-RELATED"/>
    <property type="match status" value="1"/>
</dbReference>
<comment type="caution">
    <text evidence="2">The sequence shown here is derived from an EMBL/GenBank/DDBJ whole genome shotgun (WGS) entry which is preliminary data.</text>
</comment>
<dbReference type="AlphaFoldDB" id="A0A371G0Z1"/>
<dbReference type="Proteomes" id="UP000257109">
    <property type="component" value="Unassembled WGS sequence"/>
</dbReference>
<evidence type="ECO:0000313" key="3">
    <source>
        <dbReference type="Proteomes" id="UP000257109"/>
    </source>
</evidence>
<dbReference type="SUPFAM" id="SSF53098">
    <property type="entry name" value="Ribonuclease H-like"/>
    <property type="match status" value="1"/>
</dbReference>
<proteinExistence type="predicted"/>
<dbReference type="InterPro" id="IPR012337">
    <property type="entry name" value="RNaseH-like_sf"/>
</dbReference>
<name>A0A371G0Z1_MUCPR</name>